<protein>
    <recommendedName>
        <fullName evidence="4">Transmembrane protein</fullName>
    </recommendedName>
</protein>
<proteinExistence type="predicted"/>
<dbReference type="Proteomes" id="UP001221898">
    <property type="component" value="Unassembled WGS sequence"/>
</dbReference>
<dbReference type="AlphaFoldDB" id="A0AAD7X3M2"/>
<evidence type="ECO:0000256" key="1">
    <source>
        <dbReference type="SAM" id="Phobius"/>
    </source>
</evidence>
<sequence length="146" mass="16713">MEVVDADSFTVTPWIDHGHLQADDWGSDHLKQTIPLGSTFGRADLSFSVFFFFPLSLLPSFDVVIIVFFFEGALILFWSISFIGRLFAEALNLSPLHRRRFEISSVKFKRVLACFEMVLFLLLFFSTVVDLSCVFSYRGDGRNAKR</sequence>
<keyword evidence="1" id="KW-1133">Transmembrane helix</keyword>
<organism evidence="2 3">
    <name type="scientific">Aldrovandia affinis</name>
    <dbReference type="NCBI Taxonomy" id="143900"/>
    <lineage>
        <taxon>Eukaryota</taxon>
        <taxon>Metazoa</taxon>
        <taxon>Chordata</taxon>
        <taxon>Craniata</taxon>
        <taxon>Vertebrata</taxon>
        <taxon>Euteleostomi</taxon>
        <taxon>Actinopterygii</taxon>
        <taxon>Neopterygii</taxon>
        <taxon>Teleostei</taxon>
        <taxon>Notacanthiformes</taxon>
        <taxon>Halosauridae</taxon>
        <taxon>Aldrovandia</taxon>
    </lineage>
</organism>
<keyword evidence="1" id="KW-0812">Transmembrane</keyword>
<feature type="transmembrane region" description="Helical" evidence="1">
    <location>
        <begin position="75"/>
        <end position="93"/>
    </location>
</feature>
<name>A0AAD7X3M2_9TELE</name>
<gene>
    <name evidence="2" type="ORF">AAFF_G00137580</name>
</gene>
<accession>A0AAD7X3M2</accession>
<evidence type="ECO:0008006" key="4">
    <source>
        <dbReference type="Google" id="ProtNLM"/>
    </source>
</evidence>
<evidence type="ECO:0000313" key="2">
    <source>
        <dbReference type="EMBL" id="KAJ8418049.1"/>
    </source>
</evidence>
<comment type="caution">
    <text evidence="2">The sequence shown here is derived from an EMBL/GenBank/DDBJ whole genome shotgun (WGS) entry which is preliminary data.</text>
</comment>
<keyword evidence="1" id="KW-0472">Membrane</keyword>
<keyword evidence="3" id="KW-1185">Reference proteome</keyword>
<evidence type="ECO:0000313" key="3">
    <source>
        <dbReference type="Proteomes" id="UP001221898"/>
    </source>
</evidence>
<dbReference type="EMBL" id="JAINUG010000002">
    <property type="protein sequence ID" value="KAJ8418049.1"/>
    <property type="molecule type" value="Genomic_DNA"/>
</dbReference>
<feature type="transmembrane region" description="Helical" evidence="1">
    <location>
        <begin position="114"/>
        <end position="137"/>
    </location>
</feature>
<reference evidence="2" key="1">
    <citation type="journal article" date="2023" name="Science">
        <title>Genome structures resolve the early diversification of teleost fishes.</title>
        <authorList>
            <person name="Parey E."/>
            <person name="Louis A."/>
            <person name="Montfort J."/>
            <person name="Bouchez O."/>
            <person name="Roques C."/>
            <person name="Iampietro C."/>
            <person name="Lluch J."/>
            <person name="Castinel A."/>
            <person name="Donnadieu C."/>
            <person name="Desvignes T."/>
            <person name="Floi Bucao C."/>
            <person name="Jouanno E."/>
            <person name="Wen M."/>
            <person name="Mejri S."/>
            <person name="Dirks R."/>
            <person name="Jansen H."/>
            <person name="Henkel C."/>
            <person name="Chen W.J."/>
            <person name="Zahm M."/>
            <person name="Cabau C."/>
            <person name="Klopp C."/>
            <person name="Thompson A.W."/>
            <person name="Robinson-Rechavi M."/>
            <person name="Braasch I."/>
            <person name="Lecointre G."/>
            <person name="Bobe J."/>
            <person name="Postlethwait J.H."/>
            <person name="Berthelot C."/>
            <person name="Roest Crollius H."/>
            <person name="Guiguen Y."/>
        </authorList>
    </citation>
    <scope>NUCLEOTIDE SEQUENCE</scope>
    <source>
        <strain evidence="2">NC1722</strain>
    </source>
</reference>
<feature type="transmembrane region" description="Helical" evidence="1">
    <location>
        <begin position="49"/>
        <end position="69"/>
    </location>
</feature>